<protein>
    <recommendedName>
        <fullName evidence="3">HTH cro/C1-type domain-containing protein</fullName>
    </recommendedName>
</protein>
<dbReference type="EMBL" id="AWXZ01000023">
    <property type="protein sequence ID" value="ESR25336.1"/>
    <property type="molecule type" value="Genomic_DNA"/>
</dbReference>
<reference evidence="1 2" key="1">
    <citation type="journal article" date="2014" name="Genome Announc.">
        <title>Draft Genome Sequence of Lutibaculum baratangense Strain AMV1T, Isolated from a Mud Volcano in Andamans, India.</title>
        <authorList>
            <person name="Singh A."/>
            <person name="Sreenivas A."/>
            <person name="Sathyanarayana Reddy G."/>
            <person name="Pinnaka A.K."/>
            <person name="Shivaji S."/>
        </authorList>
    </citation>
    <scope>NUCLEOTIDE SEQUENCE [LARGE SCALE GENOMIC DNA]</scope>
    <source>
        <strain evidence="1 2">AMV1</strain>
    </source>
</reference>
<keyword evidence="2" id="KW-1185">Reference proteome</keyword>
<proteinExistence type="predicted"/>
<sequence>MRKKAVYDVAIAHVLRKLHDEGHIPRDVLAKALDVPELELTRIELGSEPLSAGGLVMLLEFSKLSWDEFLGRVQAELPAAEKSVR</sequence>
<dbReference type="Proteomes" id="UP000017819">
    <property type="component" value="Unassembled WGS sequence"/>
</dbReference>
<organism evidence="1 2">
    <name type="scientific">Lutibaculum baratangense AMV1</name>
    <dbReference type="NCBI Taxonomy" id="631454"/>
    <lineage>
        <taxon>Bacteria</taxon>
        <taxon>Pseudomonadati</taxon>
        <taxon>Pseudomonadota</taxon>
        <taxon>Alphaproteobacteria</taxon>
        <taxon>Hyphomicrobiales</taxon>
        <taxon>Tepidamorphaceae</taxon>
        <taxon>Lutibaculum</taxon>
    </lineage>
</organism>
<gene>
    <name evidence="1" type="ORF">N177_1853</name>
</gene>
<dbReference type="STRING" id="631454.N177_1853"/>
<accession>V4RGQ7</accession>
<dbReference type="AlphaFoldDB" id="V4RGQ7"/>
<evidence type="ECO:0008006" key="3">
    <source>
        <dbReference type="Google" id="ProtNLM"/>
    </source>
</evidence>
<evidence type="ECO:0000313" key="1">
    <source>
        <dbReference type="EMBL" id="ESR25336.1"/>
    </source>
</evidence>
<evidence type="ECO:0000313" key="2">
    <source>
        <dbReference type="Proteomes" id="UP000017819"/>
    </source>
</evidence>
<dbReference type="RefSeq" id="WP_023431994.1">
    <property type="nucleotide sequence ID" value="NZ_AWXZ01000023.1"/>
</dbReference>
<comment type="caution">
    <text evidence="1">The sequence shown here is derived from an EMBL/GenBank/DDBJ whole genome shotgun (WGS) entry which is preliminary data.</text>
</comment>
<name>V4RGQ7_9HYPH</name>